<dbReference type="EC" id="2.7.7.7" evidence="5"/>
<dbReference type="PANTHER" id="PTHR30231:SF4">
    <property type="entry name" value="PROTEIN NEN2"/>
    <property type="match status" value="1"/>
</dbReference>
<keyword evidence="3" id="KW-0269">Exonuclease</keyword>
<dbReference type="GO" id="GO:0003887">
    <property type="term" value="F:DNA-directed DNA polymerase activity"/>
    <property type="evidence" value="ECO:0007669"/>
    <property type="project" value="UniProtKB-EC"/>
</dbReference>
<dbReference type="PANTHER" id="PTHR30231">
    <property type="entry name" value="DNA POLYMERASE III SUBUNIT EPSILON"/>
    <property type="match status" value="1"/>
</dbReference>
<dbReference type="EMBL" id="AONB01000001">
    <property type="protein sequence ID" value="EXJ12861.1"/>
    <property type="molecule type" value="Genomic_DNA"/>
</dbReference>
<name>W9V7L6_9GAMM</name>
<dbReference type="InterPro" id="IPR036397">
    <property type="entry name" value="RNaseH_sf"/>
</dbReference>
<dbReference type="GO" id="GO:0003676">
    <property type="term" value="F:nucleic acid binding"/>
    <property type="evidence" value="ECO:0007669"/>
    <property type="project" value="InterPro"/>
</dbReference>
<dbReference type="Gene3D" id="3.30.420.10">
    <property type="entry name" value="Ribonuclease H-like superfamily/Ribonuclease H"/>
    <property type="match status" value="1"/>
</dbReference>
<evidence type="ECO:0000256" key="1">
    <source>
        <dbReference type="ARBA" id="ARBA00022722"/>
    </source>
</evidence>
<evidence type="ECO:0000256" key="3">
    <source>
        <dbReference type="ARBA" id="ARBA00022839"/>
    </source>
</evidence>
<gene>
    <name evidence="5" type="primary">polC_1</name>
    <name evidence="5" type="ORF">D791_00203</name>
</gene>
<protein>
    <submittedName>
        <fullName evidence="5">DNA polymerase III polC-type</fullName>
        <ecNumber evidence="5">2.7.7.7</ecNumber>
    </submittedName>
</protein>
<dbReference type="GO" id="GO:0005829">
    <property type="term" value="C:cytosol"/>
    <property type="evidence" value="ECO:0007669"/>
    <property type="project" value="TreeGrafter"/>
</dbReference>
<keyword evidence="2" id="KW-0378">Hydrolase</keyword>
<dbReference type="RefSeq" id="WP_081763661.1">
    <property type="nucleotide sequence ID" value="NZ_AONB01000001.1"/>
</dbReference>
<evidence type="ECO:0000259" key="4">
    <source>
        <dbReference type="SMART" id="SM00479"/>
    </source>
</evidence>
<keyword evidence="5" id="KW-0808">Transferase</keyword>
<keyword evidence="1" id="KW-0540">Nuclease</keyword>
<dbReference type="Proteomes" id="UP000019464">
    <property type="component" value="Unassembled WGS sequence"/>
</dbReference>
<dbReference type="CDD" id="cd06127">
    <property type="entry name" value="DEDDh"/>
    <property type="match status" value="1"/>
</dbReference>
<dbReference type="NCBIfam" id="NF006602">
    <property type="entry name" value="PRK09146.1"/>
    <property type="match status" value="1"/>
</dbReference>
<dbReference type="SMART" id="SM00479">
    <property type="entry name" value="EXOIII"/>
    <property type="match status" value="1"/>
</dbReference>
<feature type="domain" description="Exonuclease" evidence="4">
    <location>
        <begin position="56"/>
        <end position="237"/>
    </location>
</feature>
<dbReference type="STRING" id="1229521.D791_00203"/>
<dbReference type="Pfam" id="PF00929">
    <property type="entry name" value="RNase_T"/>
    <property type="match status" value="1"/>
</dbReference>
<evidence type="ECO:0000313" key="6">
    <source>
        <dbReference type="Proteomes" id="UP000019464"/>
    </source>
</evidence>
<dbReference type="InterPro" id="IPR013520">
    <property type="entry name" value="Ribonucl_H"/>
</dbReference>
<reference evidence="5 6" key="2">
    <citation type="journal article" date="2015" name="Syst. Appl. Microbiol.">
        <title>Nitrincola nitratireducens sp. nov. isolated from a haloalkaline crater lake.</title>
        <authorList>
            <person name="Singh A."/>
            <person name="Vaidya B."/>
            <person name="Tanuku N.R."/>
            <person name="Pinnaka A.K."/>
        </authorList>
    </citation>
    <scope>NUCLEOTIDE SEQUENCE [LARGE SCALE GENOMIC DNA]</scope>
    <source>
        <strain evidence="5 6">AK23</strain>
    </source>
</reference>
<organism evidence="5 6">
    <name type="scientific">Nitrincola nitratireducens</name>
    <dbReference type="NCBI Taxonomy" id="1229521"/>
    <lineage>
        <taxon>Bacteria</taxon>
        <taxon>Pseudomonadati</taxon>
        <taxon>Pseudomonadota</taxon>
        <taxon>Gammaproteobacteria</taxon>
        <taxon>Oceanospirillales</taxon>
        <taxon>Oceanospirillaceae</taxon>
        <taxon>Nitrincola</taxon>
    </lineage>
</organism>
<proteinExistence type="predicted"/>
<dbReference type="InterPro" id="IPR012337">
    <property type="entry name" value="RNaseH-like_sf"/>
</dbReference>
<comment type="caution">
    <text evidence="5">The sequence shown here is derived from an EMBL/GenBank/DDBJ whole genome shotgun (WGS) entry which is preliminary data.</text>
</comment>
<dbReference type="GO" id="GO:0008408">
    <property type="term" value="F:3'-5' exonuclease activity"/>
    <property type="evidence" value="ECO:0007669"/>
    <property type="project" value="TreeGrafter"/>
</dbReference>
<evidence type="ECO:0000256" key="2">
    <source>
        <dbReference type="ARBA" id="ARBA00022801"/>
    </source>
</evidence>
<reference evidence="6" key="1">
    <citation type="submission" date="2012-11" db="EMBL/GenBank/DDBJ databases">
        <authorList>
            <person name="Singh A."/>
            <person name="Pinnaka A.K."/>
            <person name="Vaidya B."/>
        </authorList>
    </citation>
    <scope>NUCLEOTIDE SEQUENCE [LARGE SCALE GENOMIC DNA]</scope>
    <source>
        <strain evidence="6">AK23</strain>
    </source>
</reference>
<dbReference type="SUPFAM" id="SSF53098">
    <property type="entry name" value="Ribonuclease H-like"/>
    <property type="match status" value="1"/>
</dbReference>
<evidence type="ECO:0000313" key="5">
    <source>
        <dbReference type="EMBL" id="EXJ12861.1"/>
    </source>
</evidence>
<dbReference type="AlphaFoldDB" id="W9V7L6"/>
<accession>W9V7L6</accession>
<keyword evidence="5" id="KW-0548">Nucleotidyltransferase</keyword>
<dbReference type="OrthoDB" id="5497329at2"/>
<keyword evidence="6" id="KW-1185">Reference proteome</keyword>
<sequence length="256" mass="28873">MLYLGKSNTSSSQREDTAVDWPQFYDDSALSAKDVRLKAFYSESLPHGKTPLERIDFVALDFETTGFDPKRNGILSIGLVPFTLRRIHCASAKYWVVRPRAQLDHASVAIHGITHSDVQSAPDFMRIVDHLLAALAGKVVVVHHRGIERPFLDAALRKRIHEGIAFPVIDTMELEARLHRAKPMNLMDKLLNKEPVSIRLVDSRARYNLPYYQQHHALTDALATAELLLAQIAHRFSQIRLSMHFGFNAGVQSISC</sequence>